<organism evidence="1 2">
    <name type="scientific">Trifolium medium</name>
    <dbReference type="NCBI Taxonomy" id="97028"/>
    <lineage>
        <taxon>Eukaryota</taxon>
        <taxon>Viridiplantae</taxon>
        <taxon>Streptophyta</taxon>
        <taxon>Embryophyta</taxon>
        <taxon>Tracheophyta</taxon>
        <taxon>Spermatophyta</taxon>
        <taxon>Magnoliopsida</taxon>
        <taxon>eudicotyledons</taxon>
        <taxon>Gunneridae</taxon>
        <taxon>Pentapetalae</taxon>
        <taxon>rosids</taxon>
        <taxon>fabids</taxon>
        <taxon>Fabales</taxon>
        <taxon>Fabaceae</taxon>
        <taxon>Papilionoideae</taxon>
        <taxon>50 kb inversion clade</taxon>
        <taxon>NPAAA clade</taxon>
        <taxon>Hologalegina</taxon>
        <taxon>IRL clade</taxon>
        <taxon>Trifolieae</taxon>
        <taxon>Trifolium</taxon>
    </lineage>
</organism>
<dbReference type="AlphaFoldDB" id="A0A392T718"/>
<proteinExistence type="predicted"/>
<feature type="non-terminal residue" evidence="1">
    <location>
        <position position="1"/>
    </location>
</feature>
<keyword evidence="2" id="KW-1185">Reference proteome</keyword>
<evidence type="ECO:0000313" key="1">
    <source>
        <dbReference type="EMBL" id="MCI56207.1"/>
    </source>
</evidence>
<sequence>LLSLARRADVSGATRRSCCERRFSFGRWRGAPLGLARRAGLWSKGRFCFWCLRDAQLGPARRVELPCLVLFASGVGAARAGSLRGAQVC</sequence>
<comment type="caution">
    <text evidence="1">The sequence shown here is derived from an EMBL/GenBank/DDBJ whole genome shotgun (WGS) entry which is preliminary data.</text>
</comment>
<reference evidence="1 2" key="1">
    <citation type="journal article" date="2018" name="Front. Plant Sci.">
        <title>Red Clover (Trifolium pratense) and Zigzag Clover (T. medium) - A Picture of Genomic Similarities and Differences.</title>
        <authorList>
            <person name="Dluhosova J."/>
            <person name="Istvanek J."/>
            <person name="Nedelnik J."/>
            <person name="Repkova J."/>
        </authorList>
    </citation>
    <scope>NUCLEOTIDE SEQUENCE [LARGE SCALE GENOMIC DNA]</scope>
    <source>
        <strain evidence="2">cv. 10/8</strain>
        <tissue evidence="1">Leaf</tissue>
    </source>
</reference>
<accession>A0A392T718</accession>
<dbReference type="Proteomes" id="UP000265520">
    <property type="component" value="Unassembled WGS sequence"/>
</dbReference>
<evidence type="ECO:0000313" key="2">
    <source>
        <dbReference type="Proteomes" id="UP000265520"/>
    </source>
</evidence>
<dbReference type="EMBL" id="LXQA010508770">
    <property type="protein sequence ID" value="MCI56207.1"/>
    <property type="molecule type" value="Genomic_DNA"/>
</dbReference>
<protein>
    <submittedName>
        <fullName evidence="1">Uncharacterized protein</fullName>
    </submittedName>
</protein>
<name>A0A392T718_9FABA</name>